<gene>
    <name evidence="1" type="ORF">GCM10012275_39160</name>
</gene>
<organism evidence="1 2">
    <name type="scientific">Longimycelium tulufanense</name>
    <dbReference type="NCBI Taxonomy" id="907463"/>
    <lineage>
        <taxon>Bacteria</taxon>
        <taxon>Bacillati</taxon>
        <taxon>Actinomycetota</taxon>
        <taxon>Actinomycetes</taxon>
        <taxon>Pseudonocardiales</taxon>
        <taxon>Pseudonocardiaceae</taxon>
        <taxon>Longimycelium</taxon>
    </lineage>
</organism>
<keyword evidence="2" id="KW-1185">Reference proteome</keyword>
<name>A0A8J3CEV8_9PSEU</name>
<dbReference type="Pfam" id="PF25310">
    <property type="entry name" value="VG15"/>
    <property type="match status" value="1"/>
</dbReference>
<dbReference type="AlphaFoldDB" id="A0A8J3CEV8"/>
<evidence type="ECO:0000313" key="1">
    <source>
        <dbReference type="EMBL" id="GGM64726.1"/>
    </source>
</evidence>
<reference evidence="1" key="2">
    <citation type="submission" date="2020-09" db="EMBL/GenBank/DDBJ databases">
        <authorList>
            <person name="Sun Q."/>
            <person name="Zhou Y."/>
        </authorList>
    </citation>
    <scope>NUCLEOTIDE SEQUENCE</scope>
    <source>
        <strain evidence="1">CGMCC 4.5737</strain>
    </source>
</reference>
<evidence type="ECO:0000313" key="2">
    <source>
        <dbReference type="Proteomes" id="UP000637578"/>
    </source>
</evidence>
<dbReference type="EMBL" id="BMMK01000019">
    <property type="protein sequence ID" value="GGM64726.1"/>
    <property type="molecule type" value="Genomic_DNA"/>
</dbReference>
<reference evidence="1" key="1">
    <citation type="journal article" date="2014" name="Int. J. Syst. Evol. Microbiol.">
        <title>Complete genome sequence of Corynebacterium casei LMG S-19264T (=DSM 44701T), isolated from a smear-ripened cheese.</title>
        <authorList>
            <consortium name="US DOE Joint Genome Institute (JGI-PGF)"/>
            <person name="Walter F."/>
            <person name="Albersmeier A."/>
            <person name="Kalinowski J."/>
            <person name="Ruckert C."/>
        </authorList>
    </citation>
    <scope>NUCLEOTIDE SEQUENCE</scope>
    <source>
        <strain evidence="1">CGMCC 4.5737</strain>
    </source>
</reference>
<protein>
    <recommendedName>
        <fullName evidence="3">Capsid maturation protease</fullName>
    </recommendedName>
</protein>
<dbReference type="InterPro" id="IPR057369">
    <property type="entry name" value="VG15"/>
</dbReference>
<comment type="caution">
    <text evidence="1">The sequence shown here is derived from an EMBL/GenBank/DDBJ whole genome shotgun (WGS) entry which is preliminary data.</text>
</comment>
<dbReference type="Proteomes" id="UP000637578">
    <property type="component" value="Unassembled WGS sequence"/>
</dbReference>
<sequence length="263" mass="29713">MTVEEYSEAQRAITAAVVALVLRVLEPFRLPLLTVRDWGAILAALYPTVERARRDTAELARRFYDAQRAQHTDAEARHDMLLPRYRPEWFEEALRPARDRLRQSNSTDGVVAQLAMRVAKEIEQAGRRTVLHAVGCDPLRPGWARVATGRETCAFCLMMISRGPVYSRAEYAGLDIEDSTAIQLWRRQDLTAIDELMNRWHPGCDCKAVPVFSRQNWSGRDAYLAAERLWARVTKGYSGKDALNALRRALDAGEIDPADFAAA</sequence>
<proteinExistence type="predicted"/>
<accession>A0A8J3CEV8</accession>
<evidence type="ECO:0008006" key="3">
    <source>
        <dbReference type="Google" id="ProtNLM"/>
    </source>
</evidence>
<dbReference type="RefSeq" id="WP_189059748.1">
    <property type="nucleotide sequence ID" value="NZ_BMMK01000019.1"/>
</dbReference>